<evidence type="ECO:0000256" key="1">
    <source>
        <dbReference type="SAM" id="MobiDB-lite"/>
    </source>
</evidence>
<proteinExistence type="predicted"/>
<organism evidence="2 3">
    <name type="scientific">Plectus sambesii</name>
    <dbReference type="NCBI Taxonomy" id="2011161"/>
    <lineage>
        <taxon>Eukaryota</taxon>
        <taxon>Metazoa</taxon>
        <taxon>Ecdysozoa</taxon>
        <taxon>Nematoda</taxon>
        <taxon>Chromadorea</taxon>
        <taxon>Plectida</taxon>
        <taxon>Plectina</taxon>
        <taxon>Plectoidea</taxon>
        <taxon>Plectidae</taxon>
        <taxon>Plectus</taxon>
    </lineage>
</organism>
<evidence type="ECO:0000313" key="3">
    <source>
        <dbReference type="WBParaSite" id="PSAMB.scaffold274size59727.g4288.t1"/>
    </source>
</evidence>
<name>A0A914VX76_9BILA</name>
<reference evidence="3" key="1">
    <citation type="submission" date="2022-11" db="UniProtKB">
        <authorList>
            <consortium name="WormBaseParasite"/>
        </authorList>
    </citation>
    <scope>IDENTIFICATION</scope>
</reference>
<dbReference type="WBParaSite" id="PSAMB.scaffold274size59727.g4288.t1">
    <property type="protein sequence ID" value="PSAMB.scaffold274size59727.g4288.t1"/>
    <property type="gene ID" value="PSAMB.scaffold274size59727.g4288"/>
</dbReference>
<dbReference type="Proteomes" id="UP000887566">
    <property type="component" value="Unplaced"/>
</dbReference>
<sequence>MKKSWQVDFDGGRTEETATSSGTDSSGDKRARLIDDRRSIRAKATAFRWRVGRRGRLRPGLILHFREHTATSRAAQEGLVCMANWSHQRPRRIRFAHCHAPPRCAAVEGVTWITKSSHA</sequence>
<dbReference type="AlphaFoldDB" id="A0A914VX76"/>
<feature type="region of interest" description="Disordered" evidence="1">
    <location>
        <begin position="1"/>
        <end position="30"/>
    </location>
</feature>
<evidence type="ECO:0000313" key="2">
    <source>
        <dbReference type="Proteomes" id="UP000887566"/>
    </source>
</evidence>
<accession>A0A914VX76</accession>
<protein>
    <submittedName>
        <fullName evidence="3">Uncharacterized protein</fullName>
    </submittedName>
</protein>
<keyword evidence="2" id="KW-1185">Reference proteome</keyword>